<dbReference type="InterPro" id="IPR044807">
    <property type="entry name" value="DRIP1-like"/>
</dbReference>
<dbReference type="AlphaFoldDB" id="A0A5J5C003"/>
<feature type="compositionally biased region" description="Basic and acidic residues" evidence="1">
    <location>
        <begin position="81"/>
        <end position="100"/>
    </location>
</feature>
<feature type="compositionally biased region" description="Polar residues" evidence="1">
    <location>
        <begin position="58"/>
        <end position="80"/>
    </location>
</feature>
<feature type="region of interest" description="Disordered" evidence="1">
    <location>
        <begin position="57"/>
        <end position="180"/>
    </location>
</feature>
<feature type="region of interest" description="Disordered" evidence="1">
    <location>
        <begin position="1"/>
        <end position="41"/>
    </location>
</feature>
<protein>
    <submittedName>
        <fullName evidence="2">Uncharacterized protein</fullName>
    </submittedName>
</protein>
<evidence type="ECO:0000313" key="2">
    <source>
        <dbReference type="EMBL" id="KAA8548743.1"/>
    </source>
</evidence>
<proteinExistence type="predicted"/>
<accession>A0A5J5C003</accession>
<dbReference type="Proteomes" id="UP000325577">
    <property type="component" value="Linkage Group LG0"/>
</dbReference>
<keyword evidence="3" id="KW-1185">Reference proteome</keyword>
<dbReference type="OrthoDB" id="1305878at2759"/>
<sequence>MQCRPGLYSTGETQSSSAAESSEQHISNQSTEPSAEPLEGIADLWKPLNCLVEAAGITKSNKSNKSNPQGSVGKSASSSIRFDEEHEPKSKGKSKVHDDENGSTPARGKSKVHDDENGSTSARGKSKVHDDENGSISARGKSKVPDDENGSTPAPSILAKSKKTQGDRQKSRVASEGPSIPAQAVVDAASNRWRRRVIPIWFTLVPSENQQGDAMPPIPPCYIRIKDVNLPVSLIQKYVAQKLDLTCEAEVEISLRGSQFFPGF</sequence>
<reference evidence="2 3" key="1">
    <citation type="submission" date="2019-09" db="EMBL/GenBank/DDBJ databases">
        <title>A chromosome-level genome assembly of the Chinese tupelo Nyssa sinensis.</title>
        <authorList>
            <person name="Yang X."/>
            <person name="Kang M."/>
            <person name="Yang Y."/>
            <person name="Xiong H."/>
            <person name="Wang M."/>
            <person name="Zhang Z."/>
            <person name="Wang Z."/>
            <person name="Wu H."/>
            <person name="Ma T."/>
            <person name="Liu J."/>
            <person name="Xi Z."/>
        </authorList>
    </citation>
    <scope>NUCLEOTIDE SEQUENCE [LARGE SCALE GENOMIC DNA]</scope>
    <source>
        <strain evidence="2">J267</strain>
        <tissue evidence="2">Leaf</tissue>
    </source>
</reference>
<name>A0A5J5C003_9ASTE</name>
<dbReference type="GO" id="GO:0004842">
    <property type="term" value="F:ubiquitin-protein transferase activity"/>
    <property type="evidence" value="ECO:0007669"/>
    <property type="project" value="InterPro"/>
</dbReference>
<dbReference type="PANTHER" id="PTHR46293">
    <property type="entry name" value="E3 UBIQUITIN PROTEIN LIGASE DRIP1"/>
    <property type="match status" value="1"/>
</dbReference>
<gene>
    <name evidence="2" type="ORF">F0562_000427</name>
</gene>
<evidence type="ECO:0000256" key="1">
    <source>
        <dbReference type="SAM" id="MobiDB-lite"/>
    </source>
</evidence>
<organism evidence="2 3">
    <name type="scientific">Nyssa sinensis</name>
    <dbReference type="NCBI Taxonomy" id="561372"/>
    <lineage>
        <taxon>Eukaryota</taxon>
        <taxon>Viridiplantae</taxon>
        <taxon>Streptophyta</taxon>
        <taxon>Embryophyta</taxon>
        <taxon>Tracheophyta</taxon>
        <taxon>Spermatophyta</taxon>
        <taxon>Magnoliopsida</taxon>
        <taxon>eudicotyledons</taxon>
        <taxon>Gunneridae</taxon>
        <taxon>Pentapetalae</taxon>
        <taxon>asterids</taxon>
        <taxon>Cornales</taxon>
        <taxon>Nyssaceae</taxon>
        <taxon>Nyssa</taxon>
    </lineage>
</organism>
<dbReference type="EMBL" id="CM018031">
    <property type="protein sequence ID" value="KAA8548743.1"/>
    <property type="molecule type" value="Genomic_DNA"/>
</dbReference>
<evidence type="ECO:0000313" key="3">
    <source>
        <dbReference type="Proteomes" id="UP000325577"/>
    </source>
</evidence>
<dbReference type="PANTHER" id="PTHR46293:SF3">
    <property type="entry name" value="E3 UBIQUITIN PROTEIN LIGASE DRIPH-RELATED"/>
    <property type="match status" value="1"/>
</dbReference>